<comment type="caution">
    <text evidence="1">The sequence shown here is derived from an EMBL/GenBank/DDBJ whole genome shotgun (WGS) entry which is preliminary data.</text>
</comment>
<evidence type="ECO:0000313" key="2">
    <source>
        <dbReference type="Proteomes" id="UP000825935"/>
    </source>
</evidence>
<dbReference type="PANTHER" id="PTHR46667">
    <property type="entry name" value="OS05G0182700 PROTEIN"/>
    <property type="match status" value="1"/>
</dbReference>
<dbReference type="OrthoDB" id="544175at2759"/>
<gene>
    <name evidence="1" type="ORF">KP509_10G066500</name>
</gene>
<accession>A0A8T2TWP5</accession>
<sequence>MAMTAQAGMATSKVIILVLGAGMAGPMILGKANLSDVISSLQGMVLKSEKNDASQNSGNEEIQAQIMRIAQELRQLYGGRQITVVNEPNQSNGLSSYIVPMAVVGAVRRLFPSSRHG</sequence>
<dbReference type="PANTHER" id="PTHR46667:SF6">
    <property type="entry name" value="OS01G0185100 PROTEIN"/>
    <property type="match status" value="1"/>
</dbReference>
<dbReference type="AlphaFoldDB" id="A0A8T2TWP5"/>
<name>A0A8T2TWP5_CERRI</name>
<evidence type="ECO:0000313" key="1">
    <source>
        <dbReference type="EMBL" id="KAH7427907.1"/>
    </source>
</evidence>
<dbReference type="OMA" id="YENKGED"/>
<keyword evidence="2" id="KW-1185">Reference proteome</keyword>
<dbReference type="Proteomes" id="UP000825935">
    <property type="component" value="Chromosome 10"/>
</dbReference>
<protein>
    <submittedName>
        <fullName evidence="1">Uncharacterized protein</fullName>
    </submittedName>
</protein>
<proteinExistence type="predicted"/>
<reference evidence="1" key="1">
    <citation type="submission" date="2021-08" db="EMBL/GenBank/DDBJ databases">
        <title>WGS assembly of Ceratopteris richardii.</title>
        <authorList>
            <person name="Marchant D.B."/>
            <person name="Chen G."/>
            <person name="Jenkins J."/>
            <person name="Shu S."/>
            <person name="Leebens-Mack J."/>
            <person name="Grimwood J."/>
            <person name="Schmutz J."/>
            <person name="Soltis P."/>
            <person name="Soltis D."/>
            <person name="Chen Z.-H."/>
        </authorList>
    </citation>
    <scope>NUCLEOTIDE SEQUENCE</scope>
    <source>
        <strain evidence="1">Whitten #5841</strain>
        <tissue evidence="1">Leaf</tissue>
    </source>
</reference>
<dbReference type="EMBL" id="CM035415">
    <property type="protein sequence ID" value="KAH7427907.1"/>
    <property type="molecule type" value="Genomic_DNA"/>
</dbReference>
<organism evidence="1 2">
    <name type="scientific">Ceratopteris richardii</name>
    <name type="common">Triangle waterfern</name>
    <dbReference type="NCBI Taxonomy" id="49495"/>
    <lineage>
        <taxon>Eukaryota</taxon>
        <taxon>Viridiplantae</taxon>
        <taxon>Streptophyta</taxon>
        <taxon>Embryophyta</taxon>
        <taxon>Tracheophyta</taxon>
        <taxon>Polypodiopsida</taxon>
        <taxon>Polypodiidae</taxon>
        <taxon>Polypodiales</taxon>
        <taxon>Pteridineae</taxon>
        <taxon>Pteridaceae</taxon>
        <taxon>Parkerioideae</taxon>
        <taxon>Ceratopteris</taxon>
    </lineage>
</organism>